<dbReference type="eggNOG" id="COG1246">
    <property type="taxonomic scope" value="Bacteria"/>
</dbReference>
<dbReference type="HOGENOM" id="CLU_120432_0_0_0"/>
<dbReference type="PROSITE" id="PS51186">
    <property type="entry name" value="GNAT"/>
    <property type="match status" value="1"/>
</dbReference>
<accession>F0RKP3</accession>
<reference evidence="2 3" key="2">
    <citation type="journal article" date="2012" name="Stand. Genomic Sci.">
        <title>Complete genome sequence of the orange-red pigmented, radioresistant Deinococcus proteolyticus type strain (MRP(T)).</title>
        <authorList>
            <person name="Copeland A."/>
            <person name="Zeytun A."/>
            <person name="Yassawong M."/>
            <person name="Nolan M."/>
            <person name="Lucas S."/>
            <person name="Hammon N."/>
            <person name="Deshpande S."/>
            <person name="Cheng J.F."/>
            <person name="Han C."/>
            <person name="Tapia R."/>
            <person name="Goodwin L.A."/>
            <person name="Pitluck S."/>
            <person name="Mavromatis K."/>
            <person name="Liolios K."/>
            <person name="Pagani I."/>
            <person name="Ivanova N."/>
            <person name="Mikhailova N."/>
            <person name="Pati A."/>
            <person name="Chen A."/>
            <person name="Palaniappan K."/>
            <person name="Land M."/>
            <person name="Hauser L."/>
            <person name="Jeffries C.D."/>
            <person name="Brambilla E.M."/>
            <person name="Rohde M."/>
            <person name="Sikorski J."/>
            <person name="Pukall R."/>
            <person name="Goker M."/>
            <person name="Detter J.C."/>
            <person name="Woyke T."/>
            <person name="Bristow J."/>
            <person name="Eisen J.A."/>
            <person name="Markowitz V."/>
            <person name="Hugenholtz P."/>
            <person name="Kyrpides N.C."/>
            <person name="Klenk H.P."/>
            <person name="Lapidus A."/>
        </authorList>
    </citation>
    <scope>NUCLEOTIDE SEQUENCE [LARGE SCALE GENOMIC DNA]</scope>
    <source>
        <strain evidence="3">ATCC 35074 / DSM 20540 / JCM 6276 / NBRC 101906 / NCIMB 13154 / VKM Ac-1939 / CCM 2703 / MRP</strain>
    </source>
</reference>
<dbReference type="EMBL" id="CP002536">
    <property type="protein sequence ID" value="ADY25733.1"/>
    <property type="molecule type" value="Genomic_DNA"/>
</dbReference>
<dbReference type="CDD" id="cd04301">
    <property type="entry name" value="NAT_SF"/>
    <property type="match status" value="1"/>
</dbReference>
<evidence type="ECO:0000313" key="3">
    <source>
        <dbReference type="Proteomes" id="UP000007718"/>
    </source>
</evidence>
<dbReference type="KEGG" id="dpt:Deipr_0571"/>
<keyword evidence="3" id="KW-1185">Reference proteome</keyword>
<dbReference type="Proteomes" id="UP000007718">
    <property type="component" value="Chromosome"/>
</dbReference>
<dbReference type="Pfam" id="PF00583">
    <property type="entry name" value="Acetyltransf_1"/>
    <property type="match status" value="1"/>
</dbReference>
<dbReference type="AlphaFoldDB" id="F0RKP3"/>
<dbReference type="STRING" id="693977.Deipr_0571"/>
<dbReference type="GO" id="GO:0016747">
    <property type="term" value="F:acyltransferase activity, transferring groups other than amino-acyl groups"/>
    <property type="evidence" value="ECO:0007669"/>
    <property type="project" value="InterPro"/>
</dbReference>
<evidence type="ECO:0000313" key="2">
    <source>
        <dbReference type="EMBL" id="ADY25733.1"/>
    </source>
</evidence>
<dbReference type="InterPro" id="IPR000182">
    <property type="entry name" value="GNAT_dom"/>
</dbReference>
<organism evidence="2 3">
    <name type="scientific">Deinococcus proteolyticus (strain ATCC 35074 / DSM 20540 / JCM 6276 / NBRC 101906 / NCIMB 13154 / VKM Ac-1939 / CCM 2703 / MRP)</name>
    <dbReference type="NCBI Taxonomy" id="693977"/>
    <lineage>
        <taxon>Bacteria</taxon>
        <taxon>Thermotogati</taxon>
        <taxon>Deinococcota</taxon>
        <taxon>Deinococci</taxon>
        <taxon>Deinococcales</taxon>
        <taxon>Deinococcaceae</taxon>
        <taxon>Deinococcus</taxon>
    </lineage>
</organism>
<dbReference type="RefSeq" id="WP_013614342.1">
    <property type="nucleotide sequence ID" value="NC_015161.1"/>
</dbReference>
<dbReference type="InterPro" id="IPR016181">
    <property type="entry name" value="Acyl_CoA_acyltransferase"/>
</dbReference>
<feature type="domain" description="N-acetyltransferase" evidence="1">
    <location>
        <begin position="10"/>
        <end position="176"/>
    </location>
</feature>
<evidence type="ECO:0000259" key="1">
    <source>
        <dbReference type="PROSITE" id="PS51186"/>
    </source>
</evidence>
<keyword evidence="2" id="KW-0808">Transferase</keyword>
<dbReference type="Gene3D" id="3.40.630.30">
    <property type="match status" value="1"/>
</dbReference>
<name>F0RKP3_DEIPM</name>
<dbReference type="SUPFAM" id="SSF55729">
    <property type="entry name" value="Acyl-CoA N-acyltransferases (Nat)"/>
    <property type="match status" value="1"/>
</dbReference>
<dbReference type="OrthoDB" id="187903at2"/>
<gene>
    <name evidence="2" type="ordered locus">Deipr_0571</name>
</gene>
<protein>
    <submittedName>
        <fullName evidence="2">GCN5-related N-acetyltransferase</fullName>
    </submittedName>
</protein>
<sequence>MPTADQTRSLTFDVLQDDFGPALDEVARLRLELFREFPYLYEGTAESEAEYLRTYALAPGALLVLARDGERVVGACTAVPLEHEVEELQAPFRAAGLDPAQVLYIGEALLETEYQSRGLGGELLDRAEAQAAALNLPLIAAAMVQRPADHPLMPAGWRSPRKFVERRGYVMRPELDTTLTWQEVGEAQPSPKPMRFWVLERGRGSAV</sequence>
<reference evidence="3" key="1">
    <citation type="submission" date="2011-02" db="EMBL/GenBank/DDBJ databases">
        <title>The complete sequence of chromosome of Deinococcus proteolyticus DSM 20540.</title>
        <authorList>
            <consortium name="US DOE Joint Genome Institute (JGI-PGF)"/>
            <person name="Lucas S."/>
            <person name="Copeland A."/>
            <person name="Lapidus A."/>
            <person name="Bruce D."/>
            <person name="Goodwin L."/>
            <person name="Pitluck S."/>
            <person name="Kyrpides N."/>
            <person name="Mavromatis K."/>
            <person name="Pagani I."/>
            <person name="Ivanova N."/>
            <person name="Ovchinnikova G."/>
            <person name="Zeytun A."/>
            <person name="Detter J.C."/>
            <person name="Han C."/>
            <person name="Land M."/>
            <person name="Hauser L."/>
            <person name="Markowitz V."/>
            <person name="Cheng J.-F."/>
            <person name="Hugenholtz P."/>
            <person name="Woyke T."/>
            <person name="Wu D."/>
            <person name="Pukall R."/>
            <person name="Steenblock K."/>
            <person name="Brambilla E."/>
            <person name="Klenk H.-P."/>
            <person name="Eisen J.A."/>
        </authorList>
    </citation>
    <scope>NUCLEOTIDE SEQUENCE [LARGE SCALE GENOMIC DNA]</scope>
    <source>
        <strain evidence="3">ATCC 35074 / DSM 20540 / JCM 6276 / NBRC 101906 / NCIMB 13154 / VKM Ac-1939 / CCM 2703 / MRP</strain>
    </source>
</reference>
<proteinExistence type="predicted"/>